<dbReference type="PROSITE" id="PS50968">
    <property type="entry name" value="BIOTINYL_LIPOYL"/>
    <property type="match status" value="1"/>
</dbReference>
<proteinExistence type="predicted"/>
<dbReference type="CDD" id="cd06850">
    <property type="entry name" value="biotinyl_domain"/>
    <property type="match status" value="1"/>
</dbReference>
<dbReference type="InterPro" id="IPR000891">
    <property type="entry name" value="PYR_CT"/>
</dbReference>
<dbReference type="GO" id="GO:0005737">
    <property type="term" value="C:cytoplasm"/>
    <property type="evidence" value="ECO:0007669"/>
    <property type="project" value="TreeGrafter"/>
</dbReference>
<dbReference type="EMBL" id="CP042909">
    <property type="protein sequence ID" value="QJA05499.1"/>
    <property type="molecule type" value="Genomic_DNA"/>
</dbReference>
<dbReference type="InterPro" id="IPR013785">
    <property type="entry name" value="Aldolase_TIM"/>
</dbReference>
<dbReference type="PANTHER" id="PTHR43778">
    <property type="entry name" value="PYRUVATE CARBOXYLASE"/>
    <property type="match status" value="1"/>
</dbReference>
<reference evidence="4 5" key="1">
    <citation type="submission" date="2019-08" db="EMBL/GenBank/DDBJ databases">
        <title>Complete genome sequence of Thermosulfurimonas marina SU872T, an anaerobic thermophilic chemolithoautotrophic bacterium isolated from a shallow marine hydrothermal vent.</title>
        <authorList>
            <person name="Allioux M."/>
            <person name="Jebbar M."/>
            <person name="Slobodkina G."/>
            <person name="Slobodkin A."/>
            <person name="Moalic Y."/>
            <person name="Frolova A."/>
            <person name="Shao Z."/>
            <person name="Alain K."/>
        </authorList>
    </citation>
    <scope>NUCLEOTIDE SEQUENCE [LARGE SCALE GENOMIC DNA]</scope>
    <source>
        <strain evidence="4 5">SU872</strain>
    </source>
</reference>
<evidence type="ECO:0000313" key="4">
    <source>
        <dbReference type="EMBL" id="QJA05499.1"/>
    </source>
</evidence>
<dbReference type="Gene3D" id="3.20.20.70">
    <property type="entry name" value="Aldolase class I"/>
    <property type="match status" value="1"/>
</dbReference>
<dbReference type="InterPro" id="IPR011053">
    <property type="entry name" value="Single_hybrid_motif"/>
</dbReference>
<evidence type="ECO:0000259" key="2">
    <source>
        <dbReference type="PROSITE" id="PS50968"/>
    </source>
</evidence>
<evidence type="ECO:0000313" key="5">
    <source>
        <dbReference type="Proteomes" id="UP000501253"/>
    </source>
</evidence>
<dbReference type="KEGG" id="tmai:FVE67_01240"/>
<dbReference type="SUPFAM" id="SSF51230">
    <property type="entry name" value="Single hybrid motif"/>
    <property type="match status" value="1"/>
</dbReference>
<dbReference type="AlphaFoldDB" id="A0A6H1WQR4"/>
<sequence>MELVRLKPGMKPAEIVKTLRESDRVFFTSTSLRDAGQSDYKNRHRLIDLKTLCPLYNEMGLFSVECHGGARWHVGILNRRESPFEELRTYRRLMPNVMLQTLIRETNLWGYRPYPRNVIEYVVSRVDIDLWRCFSFLNDIRNMRTVAEVVMERERLFEPAISFTDADWADNAYYLRVVDEIVALCGGTEEIILCIKDMAGVGSPERIRSLVSAIKDKYPELVIHYHRHATDGLALPAYKAAVEAGVKIIDVEEDSLARFYGQPPMLSAYAYLTEAGFKVNLNVRLAELAVQKVREWINYYDWAESPFKGFDYMVVKHRMPGGAFPSSFEQAEKNGFLHLMPYILELMSYYNRIVKYFDVTPGSQITWVTCSGIVNRYSKEHGEAGVRHILDLLRRFVEEKNCDFEAMSEEEKEELLELFKTAPGDFKNLILGKYGRLPAGWPDEWVYRSAFGEEWQEKLKERTEASPLETVPELDLEAARAELRRELGREPTEEEFIIYLMHPKDALAFFEFFEKYGEASYVLPTPVFRYGLRKPGDKVEFYFMGKPYTIELVSVGAEHDGIMHVVVKVNNKTRVFEVATPRVKKKEVRMAKGPNEIGSPIKGNVWRLGNPKRGELKVGDIYHKGEEMANLEAMKMETPIYAPFECVVEEICVKVNESVVEGQLLFVVKPLEEYRPKEVPANLGEEVKD</sequence>
<keyword evidence="1" id="KW-0092">Biotin</keyword>
<dbReference type="PROSITE" id="PS00188">
    <property type="entry name" value="BIOTIN"/>
    <property type="match status" value="1"/>
</dbReference>
<dbReference type="Pfam" id="PF02436">
    <property type="entry name" value="PYC_OADA"/>
    <property type="match status" value="1"/>
</dbReference>
<accession>A0A6H1WQR4</accession>
<organism evidence="4 5">
    <name type="scientific">Thermosulfurimonas marina</name>
    <dbReference type="NCBI Taxonomy" id="2047767"/>
    <lineage>
        <taxon>Bacteria</taxon>
        <taxon>Pseudomonadati</taxon>
        <taxon>Thermodesulfobacteriota</taxon>
        <taxon>Thermodesulfobacteria</taxon>
        <taxon>Thermodesulfobacteriales</taxon>
        <taxon>Thermodesulfobacteriaceae</taxon>
        <taxon>Thermosulfurimonas</taxon>
    </lineage>
</organism>
<dbReference type="SUPFAM" id="SSF89000">
    <property type="entry name" value="post-HMGL domain-like"/>
    <property type="match status" value="1"/>
</dbReference>
<feature type="domain" description="Lipoyl-binding" evidence="2">
    <location>
        <begin position="585"/>
        <end position="669"/>
    </location>
</feature>
<dbReference type="Gene3D" id="2.40.50.100">
    <property type="match status" value="1"/>
</dbReference>
<protein>
    <submittedName>
        <fullName evidence="4">Biotin attachment protein</fullName>
    </submittedName>
</protein>
<dbReference type="Pfam" id="PF00682">
    <property type="entry name" value="HMGL-like"/>
    <property type="match status" value="1"/>
</dbReference>
<dbReference type="SUPFAM" id="SSF51569">
    <property type="entry name" value="Aldolase"/>
    <property type="match status" value="1"/>
</dbReference>
<dbReference type="InterPro" id="IPR003379">
    <property type="entry name" value="Carboxylase_cons_dom"/>
</dbReference>
<evidence type="ECO:0000259" key="3">
    <source>
        <dbReference type="PROSITE" id="PS50991"/>
    </source>
</evidence>
<keyword evidence="5" id="KW-1185">Reference proteome</keyword>
<dbReference type="Proteomes" id="UP000501253">
    <property type="component" value="Chromosome"/>
</dbReference>
<dbReference type="RefSeq" id="WP_168718864.1">
    <property type="nucleotide sequence ID" value="NZ_CP042909.1"/>
</dbReference>
<dbReference type="CDD" id="cd07937">
    <property type="entry name" value="DRE_TIM_PC_TC_5S"/>
    <property type="match status" value="1"/>
</dbReference>
<evidence type="ECO:0000256" key="1">
    <source>
        <dbReference type="ARBA" id="ARBA00023267"/>
    </source>
</evidence>
<dbReference type="GO" id="GO:0004736">
    <property type="term" value="F:pyruvate carboxylase activity"/>
    <property type="evidence" value="ECO:0007669"/>
    <property type="project" value="TreeGrafter"/>
</dbReference>
<dbReference type="PROSITE" id="PS50991">
    <property type="entry name" value="PYR_CT"/>
    <property type="match status" value="1"/>
</dbReference>
<feature type="domain" description="Pyruvate carboxyltransferase" evidence="3">
    <location>
        <begin position="25"/>
        <end position="289"/>
    </location>
</feature>
<dbReference type="InterPro" id="IPR055268">
    <property type="entry name" value="PCB-like"/>
</dbReference>
<dbReference type="GO" id="GO:0006094">
    <property type="term" value="P:gluconeogenesis"/>
    <property type="evidence" value="ECO:0007669"/>
    <property type="project" value="TreeGrafter"/>
</dbReference>
<dbReference type="PANTHER" id="PTHR43778:SF2">
    <property type="entry name" value="PYRUVATE CARBOXYLASE, MITOCHONDRIAL"/>
    <property type="match status" value="1"/>
</dbReference>
<dbReference type="InterPro" id="IPR001882">
    <property type="entry name" value="Biotin_BS"/>
</dbReference>
<dbReference type="Pfam" id="PF00364">
    <property type="entry name" value="Biotin_lipoyl"/>
    <property type="match status" value="1"/>
</dbReference>
<dbReference type="InterPro" id="IPR000089">
    <property type="entry name" value="Biotin_lipoyl"/>
</dbReference>
<gene>
    <name evidence="4" type="ORF">FVE67_01240</name>
</gene>
<name>A0A6H1WQR4_9BACT</name>